<sequence length="495" mass="57431">MVTNNNILKNVAVYLRISRDKGENVDTLQSHRERLVRLCEERGYTYTIFEEIISGQARMEAREALNSLLDDLEKYDAVVVTAIDRLSRDLEYSIHIFKRLEKAGIPVITPERIYTEQDFTLYAIESTLAHGEYKQIRKRMLQGKRDKALRGEIVASRPPFGYDSILNKDKKRTFVPNEKAETVRKIFNLAINGYGGKSISDITGKPYKSVQNILRNEAYTGTMIYKDIRVEDAFPAIVDKDTFKKADYAMRERFAGDREQRVRTKGKVRTILKDLVYCDNCGRKISFQLKRREVYEDAMVTKKCECGMPGVKEETLLAEFYAQFYWVELHFREEWQKALDTPLEDKRGNIEGQLTEQTKKQEKLNRRLKNAREMRLDGELSKAEFEEIKTESENELIALSSKIAELNDELSTLDTVKLSQGYQEKLRLIGMIKEELNLPKGKGQLNYTKVEPCTNKEEANRLLKLLIDKIYYFRGIQADAFGNEEEVIKLTIAPK</sequence>
<dbReference type="PROSITE" id="PS51736">
    <property type="entry name" value="RECOMBINASES_3"/>
    <property type="match status" value="1"/>
</dbReference>
<keyword evidence="4" id="KW-1185">Reference proteome</keyword>
<dbReference type="Gene3D" id="3.40.50.1390">
    <property type="entry name" value="Resolvase, N-terminal catalytic domain"/>
    <property type="match status" value="1"/>
</dbReference>
<dbReference type="InterPro" id="IPR036162">
    <property type="entry name" value="Resolvase-like_N_sf"/>
</dbReference>
<protein>
    <submittedName>
        <fullName evidence="3">DNA invertase Pin-like site-specific DNA recombinase</fullName>
    </submittedName>
</protein>
<dbReference type="SUPFAM" id="SSF53041">
    <property type="entry name" value="Resolvase-like"/>
    <property type="match status" value="1"/>
</dbReference>
<evidence type="ECO:0000256" key="1">
    <source>
        <dbReference type="SAM" id="Coils"/>
    </source>
</evidence>
<name>A0ABU0G1A9_9BACI</name>
<reference evidence="3 4" key="1">
    <citation type="submission" date="2023-07" db="EMBL/GenBank/DDBJ databases">
        <title>Genomic Encyclopedia of Type Strains, Phase IV (KMG-IV): sequencing the most valuable type-strain genomes for metagenomic binning, comparative biology and taxonomic classification.</title>
        <authorList>
            <person name="Goeker M."/>
        </authorList>
    </citation>
    <scope>NUCLEOTIDE SEQUENCE [LARGE SCALE GENOMIC DNA]</scope>
    <source>
        <strain evidence="3 4">DSM 19598</strain>
    </source>
</reference>
<feature type="coiled-coil region" evidence="1">
    <location>
        <begin position="354"/>
        <end position="409"/>
    </location>
</feature>
<dbReference type="SMART" id="SM00857">
    <property type="entry name" value="Resolvase"/>
    <property type="match status" value="1"/>
</dbReference>
<accession>A0ABU0G1A9</accession>
<comment type="caution">
    <text evidence="3">The sequence shown here is derived from an EMBL/GenBank/DDBJ whole genome shotgun (WGS) entry which is preliminary data.</text>
</comment>
<dbReference type="PANTHER" id="PTHR30461:SF23">
    <property type="entry name" value="DNA RECOMBINASE-RELATED"/>
    <property type="match status" value="1"/>
</dbReference>
<organism evidence="3 4">
    <name type="scientific">Mesobacillus stamsii</name>
    <dbReference type="NCBI Taxonomy" id="225347"/>
    <lineage>
        <taxon>Bacteria</taxon>
        <taxon>Bacillati</taxon>
        <taxon>Bacillota</taxon>
        <taxon>Bacilli</taxon>
        <taxon>Bacillales</taxon>
        <taxon>Bacillaceae</taxon>
        <taxon>Mesobacillus</taxon>
    </lineage>
</organism>
<dbReference type="InterPro" id="IPR011109">
    <property type="entry name" value="DNA_bind_recombinase_dom"/>
</dbReference>
<proteinExistence type="predicted"/>
<dbReference type="InterPro" id="IPR038109">
    <property type="entry name" value="DNA_bind_recomb_sf"/>
</dbReference>
<dbReference type="PANTHER" id="PTHR30461">
    <property type="entry name" value="DNA-INVERTASE FROM LAMBDOID PROPHAGE"/>
    <property type="match status" value="1"/>
</dbReference>
<evidence type="ECO:0000313" key="4">
    <source>
        <dbReference type="Proteomes" id="UP001242313"/>
    </source>
</evidence>
<dbReference type="InterPro" id="IPR050639">
    <property type="entry name" value="SSR_resolvase"/>
</dbReference>
<feature type="domain" description="Resolvase/invertase-type recombinase catalytic" evidence="2">
    <location>
        <begin position="10"/>
        <end position="151"/>
    </location>
</feature>
<dbReference type="CDD" id="cd00338">
    <property type="entry name" value="Ser_Recombinase"/>
    <property type="match status" value="1"/>
</dbReference>
<dbReference type="Pfam" id="PF00239">
    <property type="entry name" value="Resolvase"/>
    <property type="match status" value="1"/>
</dbReference>
<evidence type="ECO:0000313" key="3">
    <source>
        <dbReference type="EMBL" id="MDQ0415347.1"/>
    </source>
</evidence>
<dbReference type="Pfam" id="PF07508">
    <property type="entry name" value="Recombinase"/>
    <property type="match status" value="1"/>
</dbReference>
<evidence type="ECO:0000259" key="2">
    <source>
        <dbReference type="PROSITE" id="PS51736"/>
    </source>
</evidence>
<dbReference type="RefSeq" id="WP_307192508.1">
    <property type="nucleotide sequence ID" value="NZ_JAUSUN010000031.1"/>
</dbReference>
<dbReference type="Proteomes" id="UP001242313">
    <property type="component" value="Unassembled WGS sequence"/>
</dbReference>
<dbReference type="Gene3D" id="3.90.1750.20">
    <property type="entry name" value="Putative Large Serine Recombinase, Chain B, Domain 2"/>
    <property type="match status" value="1"/>
</dbReference>
<gene>
    <name evidence="3" type="ORF">J2S25_003574</name>
</gene>
<dbReference type="InterPro" id="IPR006119">
    <property type="entry name" value="Resolv_N"/>
</dbReference>
<keyword evidence="1" id="KW-0175">Coiled coil</keyword>
<dbReference type="EMBL" id="JAUSUN010000031">
    <property type="protein sequence ID" value="MDQ0415347.1"/>
    <property type="molecule type" value="Genomic_DNA"/>
</dbReference>